<keyword evidence="3" id="KW-1003">Cell membrane</keyword>
<sequence>MTSTFTPSTAAFRLKLPLPLFGLAGGIVLWWLFTTPLWHSDLIVADFSPERTIAALVQLVSTGTIIPHIQTSLRRVLIGLVAAIAIGVPLGLFVGLSRRLERSTSALFQFIRMISPLSWMPIAVMALGIGDLPVYFLLTVAAVFPILLNTTAGVHAVDHRWLLLARSLCATQWETTWRVIIPAITAHVLTGLRLAIGIIWLVLVPAEMLGVSAGLGYYILDTRDRLAYSELMAVILIIGAIGYGLDSSLRFAHQQWTHHGQSQTYS</sequence>
<proteinExistence type="inferred from homology"/>
<dbReference type="Pfam" id="PF00528">
    <property type="entry name" value="BPD_transp_1"/>
    <property type="match status" value="1"/>
</dbReference>
<evidence type="ECO:0000256" key="4">
    <source>
        <dbReference type="ARBA" id="ARBA00022692"/>
    </source>
</evidence>
<evidence type="ECO:0000256" key="6">
    <source>
        <dbReference type="ARBA" id="ARBA00023136"/>
    </source>
</evidence>
<feature type="transmembrane region" description="Helical" evidence="7">
    <location>
        <begin position="135"/>
        <end position="157"/>
    </location>
</feature>
<feature type="transmembrane region" description="Helical" evidence="7">
    <location>
        <begin position="76"/>
        <end position="95"/>
    </location>
</feature>
<organism evidence="9 10">
    <name type="scientific">Stenomitos frigidus AS-A4</name>
    <dbReference type="NCBI Taxonomy" id="2933935"/>
    <lineage>
        <taxon>Bacteria</taxon>
        <taxon>Bacillati</taxon>
        <taxon>Cyanobacteriota</taxon>
        <taxon>Cyanophyceae</taxon>
        <taxon>Leptolyngbyales</taxon>
        <taxon>Leptolyngbyaceae</taxon>
        <taxon>Stenomitos</taxon>
    </lineage>
</organism>
<dbReference type="RefSeq" id="WP_190452486.1">
    <property type="nucleotide sequence ID" value="NZ_JAMPLM010000018.1"/>
</dbReference>
<evidence type="ECO:0000313" key="10">
    <source>
        <dbReference type="Proteomes" id="UP001476950"/>
    </source>
</evidence>
<feature type="transmembrane region" description="Helical" evidence="7">
    <location>
        <begin position="107"/>
        <end position="129"/>
    </location>
</feature>
<evidence type="ECO:0000256" key="5">
    <source>
        <dbReference type="ARBA" id="ARBA00022989"/>
    </source>
</evidence>
<protein>
    <submittedName>
        <fullName evidence="9">ABC transporter permease</fullName>
    </submittedName>
</protein>
<evidence type="ECO:0000256" key="7">
    <source>
        <dbReference type="RuleBase" id="RU363032"/>
    </source>
</evidence>
<keyword evidence="2 7" id="KW-0813">Transport</keyword>
<dbReference type="PANTHER" id="PTHR30151:SF25">
    <property type="entry name" value="TAURINE TRANSPORT SYSTEM PERMEASE PROTEIN TAUC"/>
    <property type="match status" value="1"/>
</dbReference>
<gene>
    <name evidence="9" type="ORF">NDI38_18745</name>
</gene>
<comment type="subcellular location">
    <subcellularLocation>
        <location evidence="1 7">Cell membrane</location>
        <topology evidence="1 7">Multi-pass membrane protein</topology>
    </subcellularLocation>
</comment>
<dbReference type="EMBL" id="JAMPLM010000018">
    <property type="protein sequence ID" value="MEP1060474.1"/>
    <property type="molecule type" value="Genomic_DNA"/>
</dbReference>
<name>A0ABV0KMN6_9CYAN</name>
<feature type="transmembrane region" description="Helical" evidence="7">
    <location>
        <begin position="194"/>
        <end position="220"/>
    </location>
</feature>
<feature type="domain" description="ABC transmembrane type-1" evidence="8">
    <location>
        <begin position="69"/>
        <end position="249"/>
    </location>
</feature>
<keyword evidence="5 7" id="KW-1133">Transmembrane helix</keyword>
<dbReference type="CDD" id="cd06261">
    <property type="entry name" value="TM_PBP2"/>
    <property type="match status" value="1"/>
</dbReference>
<evidence type="ECO:0000259" key="8">
    <source>
        <dbReference type="PROSITE" id="PS50928"/>
    </source>
</evidence>
<dbReference type="PANTHER" id="PTHR30151">
    <property type="entry name" value="ALKANE SULFONATE ABC TRANSPORTER-RELATED, MEMBRANE SUBUNIT"/>
    <property type="match status" value="1"/>
</dbReference>
<evidence type="ECO:0000256" key="3">
    <source>
        <dbReference type="ARBA" id="ARBA00022475"/>
    </source>
</evidence>
<comment type="caution">
    <text evidence="9">The sequence shown here is derived from an EMBL/GenBank/DDBJ whole genome shotgun (WGS) entry which is preliminary data.</text>
</comment>
<keyword evidence="10" id="KW-1185">Reference proteome</keyword>
<reference evidence="9 10" key="1">
    <citation type="submission" date="2022-04" db="EMBL/GenBank/DDBJ databases">
        <title>Positive selection, recombination, and allopatry shape intraspecific diversity of widespread and dominant cyanobacteria.</title>
        <authorList>
            <person name="Wei J."/>
            <person name="Shu W."/>
            <person name="Hu C."/>
        </authorList>
    </citation>
    <scope>NUCLEOTIDE SEQUENCE [LARGE SCALE GENOMIC DNA]</scope>
    <source>
        <strain evidence="9 10">AS-A4</strain>
    </source>
</reference>
<dbReference type="SUPFAM" id="SSF161098">
    <property type="entry name" value="MetI-like"/>
    <property type="match status" value="1"/>
</dbReference>
<dbReference type="InterPro" id="IPR000515">
    <property type="entry name" value="MetI-like"/>
</dbReference>
<dbReference type="Proteomes" id="UP001476950">
    <property type="component" value="Unassembled WGS sequence"/>
</dbReference>
<evidence type="ECO:0000256" key="2">
    <source>
        <dbReference type="ARBA" id="ARBA00022448"/>
    </source>
</evidence>
<evidence type="ECO:0000313" key="9">
    <source>
        <dbReference type="EMBL" id="MEP1060474.1"/>
    </source>
</evidence>
<feature type="transmembrane region" description="Helical" evidence="7">
    <location>
        <begin position="226"/>
        <end position="245"/>
    </location>
</feature>
<feature type="transmembrane region" description="Helical" evidence="7">
    <location>
        <begin position="20"/>
        <end position="40"/>
    </location>
</feature>
<dbReference type="Gene3D" id="1.10.3720.10">
    <property type="entry name" value="MetI-like"/>
    <property type="match status" value="1"/>
</dbReference>
<dbReference type="InterPro" id="IPR035906">
    <property type="entry name" value="MetI-like_sf"/>
</dbReference>
<accession>A0ABV0KMN6</accession>
<keyword evidence="4 7" id="KW-0812">Transmembrane</keyword>
<keyword evidence="6 7" id="KW-0472">Membrane</keyword>
<evidence type="ECO:0000256" key="1">
    <source>
        <dbReference type="ARBA" id="ARBA00004651"/>
    </source>
</evidence>
<comment type="similarity">
    <text evidence="7">Belongs to the binding-protein-dependent transport system permease family.</text>
</comment>
<dbReference type="PROSITE" id="PS50928">
    <property type="entry name" value="ABC_TM1"/>
    <property type="match status" value="1"/>
</dbReference>